<keyword evidence="10" id="KW-1185">Reference proteome</keyword>
<dbReference type="GO" id="GO:0046872">
    <property type="term" value="F:metal ion binding"/>
    <property type="evidence" value="ECO:0007669"/>
    <property type="project" value="UniProtKB-KW"/>
</dbReference>
<dbReference type="InterPro" id="IPR023885">
    <property type="entry name" value="4Fe4S-binding_SPASM_dom"/>
</dbReference>
<dbReference type="InterPro" id="IPR034491">
    <property type="entry name" value="Anaerob_Ser_sulfatase-maturase"/>
</dbReference>
<dbReference type="SFLD" id="SFLDG01384">
    <property type="entry name" value="thioether_bond_formation_requi"/>
    <property type="match status" value="1"/>
</dbReference>
<dbReference type="InterPro" id="IPR013785">
    <property type="entry name" value="Aldolase_TIM"/>
</dbReference>
<dbReference type="CDD" id="cd01335">
    <property type="entry name" value="Radical_SAM"/>
    <property type="match status" value="1"/>
</dbReference>
<accession>E3G7P9</accession>
<evidence type="ECO:0000313" key="9">
    <source>
        <dbReference type="EMBL" id="ADO46300.1"/>
    </source>
</evidence>
<dbReference type="EMBL" id="CP002272">
    <property type="protein sequence ID" value="ADO46300.1"/>
    <property type="molecule type" value="Genomic_DNA"/>
</dbReference>
<evidence type="ECO:0000313" key="10">
    <source>
        <dbReference type="Proteomes" id="UP000006872"/>
    </source>
</evidence>
<dbReference type="Gene3D" id="3.20.20.70">
    <property type="entry name" value="Aldolase class I"/>
    <property type="match status" value="1"/>
</dbReference>
<keyword evidence="2" id="KW-0004">4Fe-4S</keyword>
<dbReference type="PANTHER" id="PTHR43273:SF3">
    <property type="entry name" value="ANAEROBIC SULFATASE-MATURATING ENZYME HOMOLOG ASLB-RELATED"/>
    <property type="match status" value="1"/>
</dbReference>
<dbReference type="SFLD" id="SFLDG01067">
    <property type="entry name" value="SPASM/twitch_domain_containing"/>
    <property type="match status" value="1"/>
</dbReference>
<feature type="domain" description="Radical SAM core" evidence="8">
    <location>
        <begin position="1"/>
        <end position="220"/>
    </location>
</feature>
<dbReference type="Proteomes" id="UP000006872">
    <property type="component" value="Chromosome"/>
</dbReference>
<keyword evidence="3" id="KW-0949">S-adenosyl-L-methionine</keyword>
<dbReference type="NCBIfam" id="TIGR03942">
    <property type="entry name" value="sulfatase_rSAM"/>
    <property type="match status" value="1"/>
</dbReference>
<dbReference type="Pfam" id="PF13186">
    <property type="entry name" value="SPASM"/>
    <property type="match status" value="1"/>
</dbReference>
<dbReference type="SFLD" id="SFLDG01072">
    <property type="entry name" value="dehydrogenase_like"/>
    <property type="match status" value="1"/>
</dbReference>
<dbReference type="SFLD" id="SFLDG01386">
    <property type="entry name" value="main_SPASM_domain-containing"/>
    <property type="match status" value="1"/>
</dbReference>
<dbReference type="Pfam" id="PF04055">
    <property type="entry name" value="Radical_SAM"/>
    <property type="match status" value="1"/>
</dbReference>
<keyword evidence="5" id="KW-0408">Iron</keyword>
<dbReference type="SFLD" id="SFLDF00285">
    <property type="entry name" value="anaerobic_Ser-type_sulfatase-m"/>
    <property type="match status" value="1"/>
</dbReference>
<comment type="similarity">
    <text evidence="7">Belongs to the radical SAM superfamily. Anaerobic sulfatase-maturating enzyme family.</text>
</comment>
<protein>
    <submittedName>
        <fullName evidence="9">Radical SAM domain protein</fullName>
    </submittedName>
</protein>
<keyword evidence="4" id="KW-0479">Metal-binding</keyword>
<dbReference type="PANTHER" id="PTHR43273">
    <property type="entry name" value="ANAEROBIC SULFATASE-MATURATING ENZYME HOMOLOG ASLB-RELATED"/>
    <property type="match status" value="1"/>
</dbReference>
<keyword evidence="6" id="KW-0411">Iron-sulfur</keyword>
<evidence type="ECO:0000259" key="8">
    <source>
        <dbReference type="PROSITE" id="PS51918"/>
    </source>
</evidence>
<comment type="cofactor">
    <cofactor evidence="1">
        <name>[4Fe-4S] cluster</name>
        <dbReference type="ChEBI" id="CHEBI:49883"/>
    </cofactor>
</comment>
<dbReference type="GO" id="GO:0051539">
    <property type="term" value="F:4 iron, 4 sulfur cluster binding"/>
    <property type="evidence" value="ECO:0007669"/>
    <property type="project" value="UniProtKB-KW"/>
</dbReference>
<dbReference type="NCBIfam" id="TIGR04085">
    <property type="entry name" value="rSAM_more_4Fe4S"/>
    <property type="match status" value="1"/>
</dbReference>
<dbReference type="InterPro" id="IPR047207">
    <property type="entry name" value="SPASM_anSME"/>
</dbReference>
<dbReference type="AlphaFoldDB" id="E3G7P9"/>
<dbReference type="KEGG" id="esc:Entcl_0021"/>
<evidence type="ECO:0000256" key="6">
    <source>
        <dbReference type="ARBA" id="ARBA00023014"/>
    </source>
</evidence>
<dbReference type="eggNOG" id="COG0641">
    <property type="taxonomic scope" value="Bacteria"/>
</dbReference>
<gene>
    <name evidence="9" type="ordered locus">Entcl_0021</name>
</gene>
<proteinExistence type="inferred from homology"/>
<dbReference type="SFLD" id="SFLDS00029">
    <property type="entry name" value="Radical_SAM"/>
    <property type="match status" value="1"/>
</dbReference>
<dbReference type="InterPro" id="IPR023867">
    <property type="entry name" value="Sulphatase_maturase_rSAM"/>
</dbReference>
<dbReference type="HOGENOM" id="CLU_009273_10_0_6"/>
<dbReference type="PROSITE" id="PS51918">
    <property type="entry name" value="RADICAL_SAM"/>
    <property type="match status" value="1"/>
</dbReference>
<dbReference type="CDD" id="cd21120">
    <property type="entry name" value="SPASM_anSME"/>
    <property type="match status" value="1"/>
</dbReference>
<evidence type="ECO:0000256" key="5">
    <source>
        <dbReference type="ARBA" id="ARBA00023004"/>
    </source>
</evidence>
<reference evidence="9 10" key="2">
    <citation type="journal article" date="2011" name="Stand. Genomic Sci.">
        <title>Complete genome sequence of 'Enterobacter lignolyticus' SCF1.</title>
        <authorList>
            <person name="Deangelis K.M."/>
            <person name="D'Haeseleer P."/>
            <person name="Chivian D."/>
            <person name="Fortney J.L."/>
            <person name="Khudyakov J."/>
            <person name="Simmons B."/>
            <person name="Woo H."/>
            <person name="Arkin A.P."/>
            <person name="Davenport K.W."/>
            <person name="Goodwin L."/>
            <person name="Chen A."/>
            <person name="Ivanova N."/>
            <person name="Kyrpides N.C."/>
            <person name="Mavromatis K."/>
            <person name="Woyke T."/>
            <person name="Hazen T.C."/>
        </authorList>
    </citation>
    <scope>NUCLEOTIDE SEQUENCE [LARGE SCALE GENOMIC DNA]</scope>
    <source>
        <strain evidence="9 10">SCF1</strain>
    </source>
</reference>
<dbReference type="SUPFAM" id="SSF102114">
    <property type="entry name" value="Radical SAM enzymes"/>
    <property type="match status" value="1"/>
</dbReference>
<dbReference type="InterPro" id="IPR058240">
    <property type="entry name" value="rSAM_sf"/>
</dbReference>
<evidence type="ECO:0000256" key="2">
    <source>
        <dbReference type="ARBA" id="ARBA00022485"/>
    </source>
</evidence>
<organism evidence="9 10">
    <name type="scientific">Enterobacter lignolyticus (strain SCF1)</name>
    <dbReference type="NCBI Taxonomy" id="701347"/>
    <lineage>
        <taxon>Bacteria</taxon>
        <taxon>Pseudomonadati</taxon>
        <taxon>Pseudomonadota</taxon>
        <taxon>Gammaproteobacteria</taxon>
        <taxon>Enterobacterales</taxon>
        <taxon>Enterobacteriaceae</taxon>
        <taxon>Pluralibacter</taxon>
    </lineage>
</organism>
<reference evidence="10" key="1">
    <citation type="submission" date="2010-10" db="EMBL/GenBank/DDBJ databases">
        <title>Complete sequence of Enterobacter cloacae SCF1.</title>
        <authorList>
            <consortium name="US DOE Joint Genome Institute"/>
            <person name="Lucas S."/>
            <person name="Copeland A."/>
            <person name="Lapidus A."/>
            <person name="Cheng J.-F."/>
            <person name="Bruce D."/>
            <person name="Goodwin L."/>
            <person name="Pitluck S."/>
            <person name="Davenport K."/>
            <person name="Detter J.C."/>
            <person name="Han C."/>
            <person name="Tapia R."/>
            <person name="Land M."/>
            <person name="Hauser L."/>
            <person name="Chang Y.-J."/>
            <person name="Jeffries C."/>
            <person name="Kyrpides N."/>
            <person name="Ivanova N."/>
            <person name="Mikhailova N."/>
            <person name="DeAngelis K."/>
            <person name="Arkin A.P."/>
            <person name="Chivian D."/>
            <person name="Edwards B."/>
            <person name="Woo H."/>
            <person name="Hazen T.C."/>
            <person name="Woyke T."/>
        </authorList>
    </citation>
    <scope>NUCLEOTIDE SEQUENCE [LARGE SCALE GENOMIC DNA]</scope>
    <source>
        <strain evidence="10">SCF1</strain>
    </source>
</reference>
<evidence type="ECO:0000256" key="1">
    <source>
        <dbReference type="ARBA" id="ARBA00001966"/>
    </source>
</evidence>
<evidence type="ECO:0000256" key="7">
    <source>
        <dbReference type="ARBA" id="ARBA00023601"/>
    </source>
</evidence>
<evidence type="ECO:0000256" key="4">
    <source>
        <dbReference type="ARBA" id="ARBA00022723"/>
    </source>
</evidence>
<sequence length="374" mass="42782">MTGCHVMAKPAGSRCNLRCRYCFYLDKPQYAMMDDATLTLFIRQQIAAQPGEDVQFAWQGGEPTLCGLDFFHRVVELQQQYGHGKRIHNALQTNGILLNDAWCRFLKEHDWLVGISLDGPPELHDRYRQSRSGRPTHHQVMAAIERLRRHGVAFNLLTVINRHNSQQPQRLYRYLRQLGTPFIQFIPLLELDAEQQPDALSVTAKGWGDFLRAVFTVWVREDVGRVYVQLFDSTLGVWSGYPAQMCSLGETCGHAFALEANGDVYQCDHYVTPEHRLGNLHQTTLTDLNCSPDAITFGEMKKSTLPEVCQRCPALRLCNGDCPKHRLANGRSALCEGYQDFFTWSAPYMRVMRDLLAQHRSPVELMVMLRQQPI</sequence>
<evidence type="ECO:0000256" key="3">
    <source>
        <dbReference type="ARBA" id="ARBA00022691"/>
    </source>
</evidence>
<dbReference type="GO" id="GO:0016491">
    <property type="term" value="F:oxidoreductase activity"/>
    <property type="evidence" value="ECO:0007669"/>
    <property type="project" value="InterPro"/>
</dbReference>
<name>E3G7P9_ENTLS</name>
<dbReference type="InterPro" id="IPR007197">
    <property type="entry name" value="rSAM"/>
</dbReference>
<dbReference type="STRING" id="701347.Entcl_0021"/>